<keyword evidence="3" id="KW-1185">Reference proteome</keyword>
<keyword evidence="1" id="KW-1133">Transmembrane helix</keyword>
<dbReference type="AlphaFoldDB" id="A0A2P7BC71"/>
<protein>
    <submittedName>
        <fullName evidence="2">Uncharacterized protein</fullName>
    </submittedName>
</protein>
<dbReference type="EMBL" id="PGGM01000005">
    <property type="protein sequence ID" value="PSH64056.1"/>
    <property type="molecule type" value="Genomic_DNA"/>
</dbReference>
<evidence type="ECO:0000313" key="2">
    <source>
        <dbReference type="EMBL" id="PSH64056.1"/>
    </source>
</evidence>
<dbReference type="Proteomes" id="UP000241764">
    <property type="component" value="Unassembled WGS sequence"/>
</dbReference>
<feature type="transmembrane region" description="Helical" evidence="1">
    <location>
        <begin position="27"/>
        <end position="47"/>
    </location>
</feature>
<proteinExistence type="predicted"/>
<accession>A0A2P7BC71</accession>
<comment type="caution">
    <text evidence="2">The sequence shown here is derived from an EMBL/GenBank/DDBJ whole genome shotgun (WGS) entry which is preliminary data.</text>
</comment>
<sequence length="79" mass="8595">MKGRWGAYIMLYRPEPLIEQWKKNTPLISRFSAGAAAIISAIAGYIVQFQALAGINPATCGKAFIRCRPGSVAKGNRRA</sequence>
<organism evidence="2 3">
    <name type="scientific">Phyllobacterium sophorae</name>
    <dbReference type="NCBI Taxonomy" id="1520277"/>
    <lineage>
        <taxon>Bacteria</taxon>
        <taxon>Pseudomonadati</taxon>
        <taxon>Pseudomonadota</taxon>
        <taxon>Alphaproteobacteria</taxon>
        <taxon>Hyphomicrobiales</taxon>
        <taxon>Phyllobacteriaceae</taxon>
        <taxon>Phyllobacterium</taxon>
    </lineage>
</organism>
<evidence type="ECO:0000256" key="1">
    <source>
        <dbReference type="SAM" id="Phobius"/>
    </source>
</evidence>
<evidence type="ECO:0000313" key="3">
    <source>
        <dbReference type="Proteomes" id="UP000241764"/>
    </source>
</evidence>
<keyword evidence="1" id="KW-0472">Membrane</keyword>
<reference evidence="3" key="1">
    <citation type="submission" date="2017-11" db="EMBL/GenBank/DDBJ databases">
        <authorList>
            <person name="Kuznetsova I."/>
            <person name="Sazanova A."/>
            <person name="Chirak E."/>
            <person name="Safronova V."/>
            <person name="Willems A."/>
        </authorList>
    </citation>
    <scope>NUCLEOTIDE SEQUENCE [LARGE SCALE GENOMIC DNA]</scope>
    <source>
        <strain evidence="3">CCBAU 03422</strain>
    </source>
</reference>
<name>A0A2P7BC71_9HYPH</name>
<gene>
    <name evidence="2" type="ORF">CU103_13490</name>
</gene>
<keyword evidence="1" id="KW-0812">Transmembrane</keyword>